<protein>
    <recommendedName>
        <fullName evidence="3">RRM domain-containing protein</fullName>
    </recommendedName>
</protein>
<dbReference type="CDD" id="cd12372">
    <property type="entry name" value="RRM_CFIm68_CFIm59"/>
    <property type="match status" value="1"/>
</dbReference>
<organism evidence="4 5">
    <name type="scientific">Rubroshorea leprosula</name>
    <dbReference type="NCBI Taxonomy" id="152421"/>
    <lineage>
        <taxon>Eukaryota</taxon>
        <taxon>Viridiplantae</taxon>
        <taxon>Streptophyta</taxon>
        <taxon>Embryophyta</taxon>
        <taxon>Tracheophyta</taxon>
        <taxon>Spermatophyta</taxon>
        <taxon>Magnoliopsida</taxon>
        <taxon>eudicotyledons</taxon>
        <taxon>Gunneridae</taxon>
        <taxon>Pentapetalae</taxon>
        <taxon>rosids</taxon>
        <taxon>malvids</taxon>
        <taxon>Malvales</taxon>
        <taxon>Dipterocarpaceae</taxon>
        <taxon>Rubroshorea</taxon>
    </lineage>
</organism>
<dbReference type="InterPro" id="IPR034772">
    <property type="entry name" value="CPSF6/7"/>
</dbReference>
<evidence type="ECO:0000256" key="2">
    <source>
        <dbReference type="SAM" id="MobiDB-lite"/>
    </source>
</evidence>
<dbReference type="InterPro" id="IPR000504">
    <property type="entry name" value="RRM_dom"/>
</dbReference>
<dbReference type="PANTHER" id="PTHR23204">
    <property type="entry name" value="CLEAVAGE AND POLYADENYLATION SPECIFIC FACTOR"/>
    <property type="match status" value="1"/>
</dbReference>
<accession>A0AAV5JS92</accession>
<dbReference type="Proteomes" id="UP001054252">
    <property type="component" value="Unassembled WGS sequence"/>
</dbReference>
<evidence type="ECO:0000256" key="1">
    <source>
        <dbReference type="ARBA" id="ARBA00006265"/>
    </source>
</evidence>
<dbReference type="GO" id="GO:0006397">
    <property type="term" value="P:mRNA processing"/>
    <property type="evidence" value="ECO:0007669"/>
    <property type="project" value="UniProtKB-KW"/>
</dbReference>
<evidence type="ECO:0000313" key="5">
    <source>
        <dbReference type="Proteomes" id="UP001054252"/>
    </source>
</evidence>
<dbReference type="EMBL" id="BPVZ01000040">
    <property type="protein sequence ID" value="GKV14264.1"/>
    <property type="molecule type" value="Genomic_DNA"/>
</dbReference>
<dbReference type="InterPro" id="IPR012677">
    <property type="entry name" value="Nucleotide-bd_a/b_plait_sf"/>
</dbReference>
<sequence length="329" mass="34509">MEMTHDMPVKNIDFHGITSASPKIGVDPSGLPKKSANEVAQSLNSGISGPQGVSQILANQIEMNANPFMVHENQIRPPIENGSTTLFVGELYWWTTDAKIGSACSQYERVKEIKFFDERANGQAKGYCQVEFYDPAVAAACKEGMTGHVFNEWACVVAFVSPQTLMQMGAAYMNKTEGQAQSQSQGRRLNDGLGRDGNLNSQSGDTWGWRTGKGVFGAKNMVGGSARVGNGASGMGGYGQGPADPMFGGPPGGMMGAGFDPLYLGRGGGYGAFLDPGFPSMLPSFPAVNTMGLAGVAPHVNPTFFGQGVALNGIGMMGSSGMDGPHRGM</sequence>
<gene>
    <name evidence="4" type="ORF">SLEP1_g25164</name>
</gene>
<keyword evidence="5" id="KW-1185">Reference proteome</keyword>
<evidence type="ECO:0000259" key="3">
    <source>
        <dbReference type="SMART" id="SM00360"/>
    </source>
</evidence>
<dbReference type="GO" id="GO:0003723">
    <property type="term" value="F:RNA binding"/>
    <property type="evidence" value="ECO:0007669"/>
    <property type="project" value="InterPro"/>
</dbReference>
<feature type="domain" description="RRM" evidence="3">
    <location>
        <begin position="85"/>
        <end position="158"/>
    </location>
</feature>
<dbReference type="Gene3D" id="3.30.70.330">
    <property type="match status" value="1"/>
</dbReference>
<proteinExistence type="inferred from homology"/>
<name>A0AAV5JS92_9ROSI</name>
<comment type="caution">
    <text evidence="4">The sequence shown here is derived from an EMBL/GenBank/DDBJ whole genome shotgun (WGS) entry which is preliminary data.</text>
</comment>
<dbReference type="SUPFAM" id="SSF54928">
    <property type="entry name" value="RNA-binding domain, RBD"/>
    <property type="match status" value="1"/>
</dbReference>
<evidence type="ECO:0000313" key="4">
    <source>
        <dbReference type="EMBL" id="GKV14264.1"/>
    </source>
</evidence>
<dbReference type="Pfam" id="PF00076">
    <property type="entry name" value="RRM_1"/>
    <property type="match status" value="1"/>
</dbReference>
<dbReference type="AlphaFoldDB" id="A0AAV5JS92"/>
<feature type="compositionally biased region" description="Polar residues" evidence="2">
    <location>
        <begin position="176"/>
        <end position="185"/>
    </location>
</feature>
<comment type="similarity">
    <text evidence="1">Belongs to the RRM CPSF6/7 family.</text>
</comment>
<dbReference type="GO" id="GO:0005634">
    <property type="term" value="C:nucleus"/>
    <property type="evidence" value="ECO:0007669"/>
    <property type="project" value="UniProtKB-SubCell"/>
</dbReference>
<reference evidence="4 5" key="1">
    <citation type="journal article" date="2021" name="Commun. Biol.">
        <title>The genome of Shorea leprosula (Dipterocarpaceae) highlights the ecological relevance of drought in aseasonal tropical rainforests.</title>
        <authorList>
            <person name="Ng K.K.S."/>
            <person name="Kobayashi M.J."/>
            <person name="Fawcett J.A."/>
            <person name="Hatakeyama M."/>
            <person name="Paape T."/>
            <person name="Ng C.H."/>
            <person name="Ang C.C."/>
            <person name="Tnah L.H."/>
            <person name="Lee C.T."/>
            <person name="Nishiyama T."/>
            <person name="Sese J."/>
            <person name="O'Brien M.J."/>
            <person name="Copetti D."/>
            <person name="Mohd Noor M.I."/>
            <person name="Ong R.C."/>
            <person name="Putra M."/>
            <person name="Sireger I.Z."/>
            <person name="Indrioko S."/>
            <person name="Kosugi Y."/>
            <person name="Izuno A."/>
            <person name="Isagi Y."/>
            <person name="Lee S.L."/>
            <person name="Shimizu K.K."/>
        </authorList>
    </citation>
    <scope>NUCLEOTIDE SEQUENCE [LARGE SCALE GENOMIC DNA]</scope>
    <source>
        <strain evidence="4">214</strain>
    </source>
</reference>
<dbReference type="SMART" id="SM00360">
    <property type="entry name" value="RRM"/>
    <property type="match status" value="1"/>
</dbReference>
<dbReference type="InterPro" id="IPR035979">
    <property type="entry name" value="RBD_domain_sf"/>
</dbReference>
<feature type="region of interest" description="Disordered" evidence="2">
    <location>
        <begin position="176"/>
        <end position="206"/>
    </location>
</feature>